<reference evidence="5 6" key="1">
    <citation type="submission" date="2019-03" db="EMBL/GenBank/DDBJ databases">
        <title>Genomic Encyclopedia of Type Strains, Phase IV (KMG-IV): sequencing the most valuable type-strain genomes for metagenomic binning, comparative biology and taxonomic classification.</title>
        <authorList>
            <person name="Goeker M."/>
        </authorList>
    </citation>
    <scope>NUCLEOTIDE SEQUENCE [LARGE SCALE GENOMIC DNA]</scope>
    <source>
        <strain evidence="5 6">DSM 101</strain>
    </source>
</reference>
<dbReference type="InterPro" id="IPR015424">
    <property type="entry name" value="PyrdxlP-dep_Trfase"/>
</dbReference>
<comment type="caution">
    <text evidence="5">The sequence shown here is derived from an EMBL/GenBank/DDBJ whole genome shotgun (WGS) entry which is preliminary data.</text>
</comment>
<dbReference type="CDD" id="cd00610">
    <property type="entry name" value="OAT_like"/>
    <property type="match status" value="1"/>
</dbReference>
<keyword evidence="5" id="KW-0808">Transferase</keyword>
<evidence type="ECO:0000256" key="3">
    <source>
        <dbReference type="ARBA" id="ARBA00022898"/>
    </source>
</evidence>
<dbReference type="PIRSF" id="PIRSF000521">
    <property type="entry name" value="Transaminase_4ab_Lys_Orn"/>
    <property type="match status" value="1"/>
</dbReference>
<dbReference type="InterPro" id="IPR015422">
    <property type="entry name" value="PyrdxlP-dep_Trfase_small"/>
</dbReference>
<dbReference type="PROSITE" id="PS00600">
    <property type="entry name" value="AA_TRANSFER_CLASS_3"/>
    <property type="match status" value="1"/>
</dbReference>
<evidence type="ECO:0000313" key="5">
    <source>
        <dbReference type="EMBL" id="TCK30212.1"/>
    </source>
</evidence>
<proteinExistence type="inferred from homology"/>
<keyword evidence="6" id="KW-1185">Reference proteome</keyword>
<dbReference type="EMBL" id="SMFY01000001">
    <property type="protein sequence ID" value="TCK30212.1"/>
    <property type="molecule type" value="Genomic_DNA"/>
</dbReference>
<dbReference type="OrthoDB" id="9801834at2"/>
<evidence type="ECO:0000313" key="6">
    <source>
        <dbReference type="Proteomes" id="UP000295030"/>
    </source>
</evidence>
<dbReference type="Proteomes" id="UP000295030">
    <property type="component" value="Unassembled WGS sequence"/>
</dbReference>
<dbReference type="PANTHER" id="PTHR45688:SF13">
    <property type="entry name" value="ALANINE--GLYOXYLATE AMINOTRANSFERASE 2-LIKE"/>
    <property type="match status" value="1"/>
</dbReference>
<keyword evidence="5" id="KW-0032">Aminotransferase</keyword>
<dbReference type="GO" id="GO:0008483">
    <property type="term" value="F:transaminase activity"/>
    <property type="evidence" value="ECO:0007669"/>
    <property type="project" value="UniProtKB-KW"/>
</dbReference>
<dbReference type="InterPro" id="IPR005814">
    <property type="entry name" value="Aminotrans_3"/>
</dbReference>
<sequence length="443" mass="46617">MKSPNPQEQQELQILSLNAFSGSGGPMAPDVAALVDRRRRAFGAGSVLFYDEPLRIVGAEGAYIHASDGRAYLDFYNNVPTVGHCHPKVVEAVRAQIGTFNTHSRYLFDVAHDYAEKLLATFPAELSNVVLACTGSESNDLALRLARKVSGGEGIIVSRTAYHGNTATVTEVSPSSYRTGAPPRHVRMVPAPDPALFGNDVAQGFADAVKAEIAALKADGIGFAGLLVDTIFSSDGVYADPPGFLKAAVEVVRAAGGLFIADEVQPGFGRTGEGMWGFSRHGVVPDIVTMGKPMGNGYPIAGLVTRPELLDAFCADFGYFNTFAGSPVACAAGLAVLEAIEEDDLIANAARVGRHLAARLRRLQAHAPITAVRGTGLYLGVEFGTEKGPAPDLAKGLINGLRQRGILIGAAGRYGNVLKIRPPLCVTTAHADALVDTLEELLA</sequence>
<dbReference type="GO" id="GO:0030170">
    <property type="term" value="F:pyridoxal phosphate binding"/>
    <property type="evidence" value="ECO:0007669"/>
    <property type="project" value="InterPro"/>
</dbReference>
<dbReference type="SUPFAM" id="SSF53383">
    <property type="entry name" value="PLP-dependent transferases"/>
    <property type="match status" value="1"/>
</dbReference>
<evidence type="ECO:0000256" key="1">
    <source>
        <dbReference type="ARBA" id="ARBA00001933"/>
    </source>
</evidence>
<evidence type="ECO:0000256" key="2">
    <source>
        <dbReference type="ARBA" id="ARBA00008954"/>
    </source>
</evidence>
<dbReference type="Gene3D" id="3.90.1150.10">
    <property type="entry name" value="Aspartate Aminotransferase, domain 1"/>
    <property type="match status" value="1"/>
</dbReference>
<comment type="similarity">
    <text evidence="2 4">Belongs to the class-III pyridoxal-phosphate-dependent aminotransferase family.</text>
</comment>
<keyword evidence="3 4" id="KW-0663">Pyridoxal phosphate</keyword>
<evidence type="ECO:0000256" key="4">
    <source>
        <dbReference type="RuleBase" id="RU003560"/>
    </source>
</evidence>
<comment type="cofactor">
    <cofactor evidence="1">
        <name>pyridoxal 5'-phosphate</name>
        <dbReference type="ChEBI" id="CHEBI:597326"/>
    </cofactor>
</comment>
<dbReference type="PANTHER" id="PTHR45688">
    <property type="match status" value="1"/>
</dbReference>
<dbReference type="AlphaFoldDB" id="A0A4R1IGA4"/>
<dbReference type="InterPro" id="IPR049704">
    <property type="entry name" value="Aminotrans_3_PPA_site"/>
</dbReference>
<protein>
    <submittedName>
        <fullName evidence="5">4-aminobutyrate aminotransferase-like enzyme</fullName>
    </submittedName>
</protein>
<accession>A0A4R1IGA4</accession>
<organism evidence="5 6">
    <name type="scientific">Ancylobacter aquaticus</name>
    <dbReference type="NCBI Taxonomy" id="100"/>
    <lineage>
        <taxon>Bacteria</taxon>
        <taxon>Pseudomonadati</taxon>
        <taxon>Pseudomonadota</taxon>
        <taxon>Alphaproteobacteria</taxon>
        <taxon>Hyphomicrobiales</taxon>
        <taxon>Xanthobacteraceae</taxon>
        <taxon>Ancylobacter</taxon>
    </lineage>
</organism>
<dbReference type="Gene3D" id="3.40.640.10">
    <property type="entry name" value="Type I PLP-dependent aspartate aminotransferase-like (Major domain)"/>
    <property type="match status" value="1"/>
</dbReference>
<gene>
    <name evidence="5" type="ORF">EV667_0300</name>
</gene>
<name>A0A4R1IGA4_ANCAQ</name>
<dbReference type="Pfam" id="PF00202">
    <property type="entry name" value="Aminotran_3"/>
    <property type="match status" value="1"/>
</dbReference>
<dbReference type="InterPro" id="IPR015421">
    <property type="entry name" value="PyrdxlP-dep_Trfase_major"/>
</dbReference>